<keyword evidence="5 12" id="KW-0812">Transmembrane</keyword>
<keyword evidence="4" id="KW-1003">Cell membrane</keyword>
<evidence type="ECO:0000256" key="6">
    <source>
        <dbReference type="ARBA" id="ARBA00022842"/>
    </source>
</evidence>
<evidence type="ECO:0000256" key="4">
    <source>
        <dbReference type="ARBA" id="ARBA00022475"/>
    </source>
</evidence>
<evidence type="ECO:0000256" key="12">
    <source>
        <dbReference type="SAM" id="Phobius"/>
    </source>
</evidence>
<evidence type="ECO:0000313" key="13">
    <source>
        <dbReference type="EMBL" id="AFJ68766.1"/>
    </source>
</evidence>
<keyword evidence="8" id="KW-0406">Ion transport</keyword>
<dbReference type="CDD" id="cd12822">
    <property type="entry name" value="TmCorA-like"/>
    <property type="match status" value="1"/>
</dbReference>
<dbReference type="GO" id="GO:0000287">
    <property type="term" value="F:magnesium ion binding"/>
    <property type="evidence" value="ECO:0007669"/>
    <property type="project" value="TreeGrafter"/>
</dbReference>
<evidence type="ECO:0000256" key="2">
    <source>
        <dbReference type="ARBA" id="ARBA00009765"/>
    </source>
</evidence>
<dbReference type="InterPro" id="IPR045861">
    <property type="entry name" value="CorA_cytoplasmic_dom"/>
</dbReference>
<proteinExistence type="evidence at transcript level"/>
<evidence type="ECO:0000256" key="8">
    <source>
        <dbReference type="ARBA" id="ARBA00023065"/>
    </source>
</evidence>
<keyword evidence="3" id="KW-0813">Transport</keyword>
<dbReference type="Gene3D" id="3.30.460.20">
    <property type="entry name" value="CorA soluble domain-like"/>
    <property type="match status" value="1"/>
</dbReference>
<evidence type="ECO:0000256" key="1">
    <source>
        <dbReference type="ARBA" id="ARBA00004651"/>
    </source>
</evidence>
<name>I2CPD3_NANGC</name>
<evidence type="ECO:0000256" key="11">
    <source>
        <dbReference type="ARBA" id="ARBA00045497"/>
    </source>
</evidence>
<keyword evidence="7 12" id="KW-1133">Transmembrane helix</keyword>
<feature type="transmembrane region" description="Helical" evidence="12">
    <location>
        <begin position="357"/>
        <end position="377"/>
    </location>
</feature>
<evidence type="ECO:0000256" key="5">
    <source>
        <dbReference type="ARBA" id="ARBA00022692"/>
    </source>
</evidence>
<evidence type="ECO:0000256" key="3">
    <source>
        <dbReference type="ARBA" id="ARBA00022448"/>
    </source>
</evidence>
<evidence type="ECO:0000256" key="7">
    <source>
        <dbReference type="ARBA" id="ARBA00022989"/>
    </source>
</evidence>
<reference evidence="13" key="1">
    <citation type="journal article" date="2012" name="Bioengineered">
        <title>Additional insights into the genome of the oleaginous model alga Nannochloropsis gaditana.</title>
        <authorList>
            <person name="Jinkerson R.E."/>
            <person name="Radakovits R."/>
            <person name="Posewitz M.C."/>
        </authorList>
    </citation>
    <scope>NUCLEOTIDE SEQUENCE</scope>
    <source>
        <strain evidence="13">CCMP526</strain>
    </source>
</reference>
<keyword evidence="9 12" id="KW-0472">Membrane</keyword>
<sequence>GSQGVSQDEFISMFQHIATKALARKGPGRLQEFTVYDYGPDYALCRRIYTKGRDPQDVDKNQVEFSLDEFFEEPIEDVRDGHVRWIAVTGIEPSVVMRLANRYRLHPVQVDEVLNSNKQRMKADRSGFALQISLGRCVHLEVDGLPKIEKEQMTIFLLDKYKTVITLQPTENGIKKKLLSRIMYAGSKLRLNGPGFLTYALVDAIVDELFPILRLIRRKLKSLHADVTRGNKRISLKTIHLIQHLIREINLLLLWLSSLGTVVARLPAELLFHRPDYDLEKHLGDLVDHVAALKEQTHSMIGWAKSLNDEYLNEQQYRMNQVIYLLTMVTTLMLPAQFLTGVFGMNFEYFPLLNEPWGFPVFWVMTSSAIGLILYIFRAKRWL</sequence>
<evidence type="ECO:0000256" key="10">
    <source>
        <dbReference type="ARBA" id="ARBA00034269"/>
    </source>
</evidence>
<dbReference type="SUPFAM" id="SSF143865">
    <property type="entry name" value="CorA soluble domain-like"/>
    <property type="match status" value="1"/>
</dbReference>
<dbReference type="PANTHER" id="PTHR46494">
    <property type="entry name" value="CORA FAMILY METAL ION TRANSPORTER (EUROFUNG)"/>
    <property type="match status" value="1"/>
</dbReference>
<dbReference type="Gene3D" id="1.20.58.340">
    <property type="entry name" value="Magnesium transport protein CorA, transmembrane region"/>
    <property type="match status" value="2"/>
</dbReference>
<dbReference type="PANTHER" id="PTHR46494:SF1">
    <property type="entry name" value="CORA FAMILY METAL ION TRANSPORTER (EUROFUNG)"/>
    <property type="match status" value="1"/>
</dbReference>
<comment type="function">
    <text evidence="11">Mediates influx of magnesium ions. Alternates between open and closed states. Activated by low cytoplasmic Mg(2+) levels. Inactive when cytoplasmic Mg(2+) levels are high.</text>
</comment>
<dbReference type="GO" id="GO:0005886">
    <property type="term" value="C:plasma membrane"/>
    <property type="evidence" value="ECO:0007669"/>
    <property type="project" value="UniProtKB-SubCell"/>
</dbReference>
<dbReference type="EMBL" id="JU966141">
    <property type="protein sequence ID" value="AFJ68766.1"/>
    <property type="molecule type" value="mRNA"/>
</dbReference>
<evidence type="ECO:0000256" key="9">
    <source>
        <dbReference type="ARBA" id="ARBA00023136"/>
    </source>
</evidence>
<dbReference type="Pfam" id="PF01544">
    <property type="entry name" value="CorA"/>
    <property type="match status" value="1"/>
</dbReference>
<comment type="similarity">
    <text evidence="2">Belongs to the CorA metal ion transporter (MIT) (TC 1.A.35) family.</text>
</comment>
<keyword evidence="6" id="KW-0460">Magnesium</keyword>
<dbReference type="SUPFAM" id="SSF144083">
    <property type="entry name" value="Magnesium transport protein CorA, transmembrane region"/>
    <property type="match status" value="1"/>
</dbReference>
<comment type="catalytic activity">
    <reaction evidence="10">
        <text>Mg(2+)(in) = Mg(2+)(out)</text>
        <dbReference type="Rhea" id="RHEA:29827"/>
        <dbReference type="ChEBI" id="CHEBI:18420"/>
    </reaction>
</comment>
<organism evidence="13">
    <name type="scientific">Nannochloropsis gaditana (strain CCMP526)</name>
    <name type="common">Green microalga</name>
    <name type="synonym">Microchloropsis gaditana</name>
    <dbReference type="NCBI Taxonomy" id="1093141"/>
    <lineage>
        <taxon>Eukaryota</taxon>
        <taxon>Sar</taxon>
        <taxon>Stramenopiles</taxon>
        <taxon>Ochrophyta</taxon>
        <taxon>Eustigmatophyceae</taxon>
        <taxon>Eustigmatales</taxon>
        <taxon>Monodopsidaceae</taxon>
        <taxon>Nannochloropsis</taxon>
    </lineage>
</organism>
<protein>
    <submittedName>
        <fullName evidence="13">Magnesium and cobalt transport protein</fullName>
    </submittedName>
</protein>
<feature type="transmembrane region" description="Helical" evidence="12">
    <location>
        <begin position="322"/>
        <end position="345"/>
    </location>
</feature>
<dbReference type="FunFam" id="1.20.58.340:FF:000004">
    <property type="entry name" value="Magnesium transport protein CorA"/>
    <property type="match status" value="1"/>
</dbReference>
<accession>I2CPD3</accession>
<comment type="subcellular location">
    <subcellularLocation>
        <location evidence="1">Cell membrane</location>
        <topology evidence="1">Multi-pass membrane protein</topology>
    </subcellularLocation>
</comment>
<reference evidence="13" key="2">
    <citation type="journal article" date="2012" name="Nat. Commun.">
        <title>Draft genome sequence and genetic transformation of the oleaginous alga Nannochloropis gaditana.</title>
        <authorList>
            <person name="Radakovits R."/>
            <person name="Jinkerson R.E."/>
            <person name="Fuerstenberg S.I."/>
            <person name="Tae H."/>
            <person name="Settlage R.E."/>
            <person name="Boore J.L."/>
            <person name="Posewitz M.C."/>
        </authorList>
    </citation>
    <scope>NUCLEOTIDE SEQUENCE</scope>
    <source>
        <strain evidence="13">CCMP526</strain>
    </source>
</reference>
<dbReference type="InterPro" id="IPR045863">
    <property type="entry name" value="CorA_TM1_TM2"/>
</dbReference>
<dbReference type="AlphaFoldDB" id="I2CPD3"/>
<gene>
    <name evidence="13" type="ORF">NGATSA_3012800</name>
</gene>
<dbReference type="GO" id="GO:0015095">
    <property type="term" value="F:magnesium ion transmembrane transporter activity"/>
    <property type="evidence" value="ECO:0007669"/>
    <property type="project" value="TreeGrafter"/>
</dbReference>
<dbReference type="GO" id="GO:0015087">
    <property type="term" value="F:cobalt ion transmembrane transporter activity"/>
    <property type="evidence" value="ECO:0007669"/>
    <property type="project" value="TreeGrafter"/>
</dbReference>
<dbReference type="GO" id="GO:0050897">
    <property type="term" value="F:cobalt ion binding"/>
    <property type="evidence" value="ECO:0007669"/>
    <property type="project" value="TreeGrafter"/>
</dbReference>
<feature type="non-terminal residue" evidence="13">
    <location>
        <position position="1"/>
    </location>
</feature>
<dbReference type="InterPro" id="IPR002523">
    <property type="entry name" value="MgTranspt_CorA/ZnTranspt_ZntB"/>
</dbReference>